<accession>A0A2P2KS12</accession>
<dbReference type="InterPro" id="IPR007724">
    <property type="entry name" value="Poly_GlycHdrlase"/>
</dbReference>
<dbReference type="PANTHER" id="PTHR12837:SF0">
    <property type="entry name" value="POLY(ADP-RIBOSE) GLYCOHYDROLASE"/>
    <property type="match status" value="1"/>
</dbReference>
<dbReference type="GO" id="GO:0004649">
    <property type="term" value="F:poly(ADP-ribose) glycohydrolase activity"/>
    <property type="evidence" value="ECO:0007669"/>
    <property type="project" value="InterPro"/>
</dbReference>
<dbReference type="EMBL" id="GGEC01028029">
    <property type="protein sequence ID" value="MBX08513.1"/>
    <property type="molecule type" value="Transcribed_RNA"/>
</dbReference>
<name>A0A2P2KS12_RHIMU</name>
<dbReference type="GO" id="GO:0005737">
    <property type="term" value="C:cytoplasm"/>
    <property type="evidence" value="ECO:0007669"/>
    <property type="project" value="TreeGrafter"/>
</dbReference>
<dbReference type="Pfam" id="PF20811">
    <property type="entry name" value="PARG_cat_N"/>
    <property type="match status" value="1"/>
</dbReference>
<dbReference type="GO" id="GO:1990966">
    <property type="term" value="P:ATP generation from poly-ADP-D-ribose"/>
    <property type="evidence" value="ECO:0007669"/>
    <property type="project" value="TreeGrafter"/>
</dbReference>
<evidence type="ECO:0000313" key="2">
    <source>
        <dbReference type="EMBL" id="MBX08516.1"/>
    </source>
</evidence>
<protein>
    <recommendedName>
        <fullName evidence="1">PARG helical domain-containing protein</fullName>
    </recommendedName>
</protein>
<dbReference type="PANTHER" id="PTHR12837">
    <property type="entry name" value="POLY ADP-RIBOSE GLYCOHYDROLASE"/>
    <property type="match status" value="1"/>
</dbReference>
<feature type="domain" description="PARG helical" evidence="1">
    <location>
        <begin position="117"/>
        <end position="250"/>
    </location>
</feature>
<evidence type="ECO:0000259" key="1">
    <source>
        <dbReference type="Pfam" id="PF20811"/>
    </source>
</evidence>
<dbReference type="InterPro" id="IPR048362">
    <property type="entry name" value="PARG_helical"/>
</dbReference>
<proteinExistence type="predicted"/>
<reference evidence="2" key="1">
    <citation type="submission" date="2018-02" db="EMBL/GenBank/DDBJ databases">
        <title>Rhizophora mucronata_Transcriptome.</title>
        <authorList>
            <person name="Meera S.P."/>
            <person name="Sreeshan A."/>
            <person name="Augustine A."/>
        </authorList>
    </citation>
    <scope>NUCLEOTIDE SEQUENCE</scope>
    <source>
        <tissue evidence="2">Leaf</tissue>
    </source>
</reference>
<dbReference type="GO" id="GO:0005975">
    <property type="term" value="P:carbohydrate metabolic process"/>
    <property type="evidence" value="ECO:0007669"/>
    <property type="project" value="InterPro"/>
</dbReference>
<organism evidence="2">
    <name type="scientific">Rhizophora mucronata</name>
    <name type="common">Asiatic mangrove</name>
    <dbReference type="NCBI Taxonomy" id="61149"/>
    <lineage>
        <taxon>Eukaryota</taxon>
        <taxon>Viridiplantae</taxon>
        <taxon>Streptophyta</taxon>
        <taxon>Embryophyta</taxon>
        <taxon>Tracheophyta</taxon>
        <taxon>Spermatophyta</taxon>
        <taxon>Magnoliopsida</taxon>
        <taxon>eudicotyledons</taxon>
        <taxon>Gunneridae</taxon>
        <taxon>Pentapetalae</taxon>
        <taxon>rosids</taxon>
        <taxon>fabids</taxon>
        <taxon>Malpighiales</taxon>
        <taxon>Rhizophoraceae</taxon>
        <taxon>Rhizophora</taxon>
    </lineage>
</organism>
<dbReference type="GO" id="GO:0005634">
    <property type="term" value="C:nucleus"/>
    <property type="evidence" value="ECO:0007669"/>
    <property type="project" value="TreeGrafter"/>
</dbReference>
<dbReference type="EMBL" id="GGEC01028030">
    <property type="protein sequence ID" value="MBX08514.1"/>
    <property type="molecule type" value="Transcribed_RNA"/>
</dbReference>
<dbReference type="GO" id="GO:0006282">
    <property type="term" value="P:regulation of DNA repair"/>
    <property type="evidence" value="ECO:0007669"/>
    <property type="project" value="InterPro"/>
</dbReference>
<dbReference type="GO" id="GO:0009225">
    <property type="term" value="P:nucleotide-sugar metabolic process"/>
    <property type="evidence" value="ECO:0007669"/>
    <property type="project" value="TreeGrafter"/>
</dbReference>
<dbReference type="EMBL" id="GGEC01028032">
    <property type="protein sequence ID" value="MBX08516.1"/>
    <property type="molecule type" value="Transcribed_RNA"/>
</dbReference>
<sequence>MQTIPFLITKATPSVGRQGREAMEEEEEEGREDLKSILPFLPLISRSNLTLFWPPQAVEALKTLSQGPLISNVNSGDSLFVAISDIRNSLTFSISERPPLSLRSARLGYALFFDDLMSRADCTKWFEEVVPALANLLLRFPSLLESHYQNSDSPLTSGRKTGLRLLGPQQEGIVFLSQELIGAILACAFFCLFPVTVRYAKHLPIINFNYLFESLYDSYSAYQENKIKCIIHYFGRICSCMPRGFVSFERKVLPLEQRPLHVSYPKADFWSESEIILCPLKVSWNKLVGGLLKFLLMKMLGLLLVCG</sequence>
<dbReference type="AlphaFoldDB" id="A0A2P2KS12"/>